<dbReference type="Proteomes" id="UP001465331">
    <property type="component" value="Unassembled WGS sequence"/>
</dbReference>
<evidence type="ECO:0000256" key="3">
    <source>
        <dbReference type="ARBA" id="ARBA00022692"/>
    </source>
</evidence>
<comment type="subcellular location">
    <subcellularLocation>
        <location evidence="1">Cell membrane</location>
        <topology evidence="1">Multi-pass membrane protein</topology>
    </subcellularLocation>
</comment>
<gene>
    <name evidence="7" type="ORF">ABSH63_03810</name>
</gene>
<name>A0ABV2A7L8_9GAMM</name>
<feature type="transmembrane region" description="Helical" evidence="6">
    <location>
        <begin position="33"/>
        <end position="54"/>
    </location>
</feature>
<keyword evidence="2" id="KW-1003">Cell membrane</keyword>
<sequence length="118" mass="12450">MKTATRIALLQGLIGLLAGIVWAMLVEPRAGLAALAGGGIGAVLTIYAAAKTFAVPASDARHAVLAFFRAEVRKLLLAAVLFAVAIRFFADVFAPLVTTFALSLVVYWFALLWDTTDG</sequence>
<feature type="transmembrane region" description="Helical" evidence="6">
    <location>
        <begin position="75"/>
        <end position="90"/>
    </location>
</feature>
<protein>
    <submittedName>
        <fullName evidence="7">ATP synthase subunit I</fullName>
    </submittedName>
</protein>
<dbReference type="InterPro" id="IPR005598">
    <property type="entry name" value="ATP_synth_I"/>
</dbReference>
<keyword evidence="4 6" id="KW-1133">Transmembrane helix</keyword>
<evidence type="ECO:0000256" key="4">
    <source>
        <dbReference type="ARBA" id="ARBA00022989"/>
    </source>
</evidence>
<evidence type="ECO:0000256" key="6">
    <source>
        <dbReference type="SAM" id="Phobius"/>
    </source>
</evidence>
<accession>A0ABV2A7L8</accession>
<comment type="caution">
    <text evidence="7">The sequence shown here is derived from an EMBL/GenBank/DDBJ whole genome shotgun (WGS) entry which is preliminary data.</text>
</comment>
<evidence type="ECO:0000313" key="8">
    <source>
        <dbReference type="Proteomes" id="UP001465331"/>
    </source>
</evidence>
<organism evidence="7 8">
    <name type="scientific">Sinimarinibacterium thermocellulolyticum</name>
    <dbReference type="NCBI Taxonomy" id="3170016"/>
    <lineage>
        <taxon>Bacteria</taxon>
        <taxon>Pseudomonadati</taxon>
        <taxon>Pseudomonadota</taxon>
        <taxon>Gammaproteobacteria</taxon>
        <taxon>Nevskiales</taxon>
        <taxon>Nevskiaceae</taxon>
        <taxon>Sinimarinibacterium</taxon>
    </lineage>
</organism>
<keyword evidence="8" id="KW-1185">Reference proteome</keyword>
<keyword evidence="3 6" id="KW-0812">Transmembrane</keyword>
<proteinExistence type="predicted"/>
<evidence type="ECO:0000256" key="1">
    <source>
        <dbReference type="ARBA" id="ARBA00004651"/>
    </source>
</evidence>
<dbReference type="Pfam" id="PF03899">
    <property type="entry name" value="ATP-synt_I"/>
    <property type="match status" value="1"/>
</dbReference>
<reference evidence="7 8" key="1">
    <citation type="submission" date="2024-06" db="EMBL/GenBank/DDBJ databases">
        <authorList>
            <person name="Li Z."/>
            <person name="Jiang Y."/>
        </authorList>
    </citation>
    <scope>NUCLEOTIDE SEQUENCE [LARGE SCALE GENOMIC DNA]</scope>
    <source>
        <strain evidence="7 8">HSW-8</strain>
    </source>
</reference>
<evidence type="ECO:0000313" key="7">
    <source>
        <dbReference type="EMBL" id="MES0873139.1"/>
    </source>
</evidence>
<evidence type="ECO:0000256" key="2">
    <source>
        <dbReference type="ARBA" id="ARBA00022475"/>
    </source>
</evidence>
<dbReference type="EMBL" id="JBEPIJ010000003">
    <property type="protein sequence ID" value="MES0873139.1"/>
    <property type="molecule type" value="Genomic_DNA"/>
</dbReference>
<dbReference type="RefSeq" id="WP_352887586.1">
    <property type="nucleotide sequence ID" value="NZ_JBEPIJ010000003.1"/>
</dbReference>
<evidence type="ECO:0000256" key="5">
    <source>
        <dbReference type="ARBA" id="ARBA00023136"/>
    </source>
</evidence>
<keyword evidence="5 6" id="KW-0472">Membrane</keyword>
<feature type="transmembrane region" description="Helical" evidence="6">
    <location>
        <begin position="96"/>
        <end position="113"/>
    </location>
</feature>